<sequence>MKLGSSLCTLNVGGRRFCFSPELMKHLPLSRLSRLHRCVSESELLELCDDYDRDRNEFFFDRHSEAFSFIMLYLQHGKLRLLPHMCELSFYNEMLYWGLESSDLQLCCQRRLDDRLSDCFVHFFPEEDVRGPEEPQSRWLERMRRTFEEPTSSLAAQILASVSVLFVIISMLMLCASTLPDWKSSEALDQHRVIEAVCIGWFTAECIVRFLVSRDKCEFVRRPLNIIDLLAIMPYYISVTMTTMTGENSQLQRAGVTLRVLRMMRIFWVIKLARHFLGLQTLGLTLRRCYREMVMLLVFICVAMAIFSALAQLLEHGLDLESGNQDYASIPAACWWVIISMTTVGYGDMYPVTVPGRVLGGLCVVSGIVLLALPITFIYHSFVQCYHELKLICYSADGGIALANKAEEEQEVVAEPRKLSVHGSEMYYYRYKNPEVSCCYKYLMFFYNIIFWLAGVAFIAAGFWAWSEKGILLDLTQVTRLRGFDPVWLVLVVGGVTFILGFAGCVGALRENICLLKFFSGIIGFIFFLELTAAVLAVVFQSQVRAWLNGFLLVNVKAYRDDIDMQNLIDSLQRANECCGAQGPNDWDTNVYFSCNGTHRSREKCGVPFSCCKPDPAESVVNTQCGYDVRNKPNNDWSNHIHTKGCITALEDWLPGNLYTVAIVFIVISLLQMVGIYLARTLISDIEKVKFSY</sequence>
<evidence type="ECO:0000256" key="16">
    <source>
        <dbReference type="SAM" id="Phobius"/>
    </source>
</evidence>
<dbReference type="InterPro" id="IPR003131">
    <property type="entry name" value="T1-type_BTB"/>
</dbReference>
<dbReference type="PRINTS" id="PR01494">
    <property type="entry name" value="KV9CHANNEL"/>
</dbReference>
<evidence type="ECO:0000259" key="18">
    <source>
        <dbReference type="Pfam" id="PF02214"/>
    </source>
</evidence>
<keyword evidence="6 16" id="KW-0812">Transmembrane</keyword>
<evidence type="ECO:0000256" key="9">
    <source>
        <dbReference type="ARBA" id="ARBA00022958"/>
    </source>
</evidence>
<dbReference type="InterPro" id="IPR011333">
    <property type="entry name" value="SKP1/BTB/POZ_sf"/>
</dbReference>
<feature type="transmembrane region" description="Helical" evidence="16">
    <location>
        <begin position="442"/>
        <end position="466"/>
    </location>
</feature>
<evidence type="ECO:0000256" key="10">
    <source>
        <dbReference type="ARBA" id="ARBA00022989"/>
    </source>
</evidence>
<keyword evidence="20" id="KW-1185">Reference proteome</keyword>
<dbReference type="PROSITE" id="PS00421">
    <property type="entry name" value="TM4_1"/>
    <property type="match status" value="1"/>
</dbReference>
<dbReference type="GO" id="GO:0001508">
    <property type="term" value="P:action potential"/>
    <property type="evidence" value="ECO:0007669"/>
    <property type="project" value="TreeGrafter"/>
</dbReference>
<dbReference type="PANTHER" id="PTHR11537:SF91">
    <property type="entry name" value="POTASSIUM VOLTAGE-GATED CHANNEL SUBFAMILY G MEMBER 3"/>
    <property type="match status" value="1"/>
</dbReference>
<keyword evidence="14" id="KW-0325">Glycoprotein</keyword>
<organism evidence="19 20">
    <name type="scientific">Channa striata</name>
    <name type="common">Snakehead murrel</name>
    <name type="synonym">Ophicephalus striatus</name>
    <dbReference type="NCBI Taxonomy" id="64152"/>
    <lineage>
        <taxon>Eukaryota</taxon>
        <taxon>Metazoa</taxon>
        <taxon>Chordata</taxon>
        <taxon>Craniata</taxon>
        <taxon>Vertebrata</taxon>
        <taxon>Euteleostomi</taxon>
        <taxon>Actinopterygii</taxon>
        <taxon>Neopterygii</taxon>
        <taxon>Teleostei</taxon>
        <taxon>Neoteleostei</taxon>
        <taxon>Acanthomorphata</taxon>
        <taxon>Anabantaria</taxon>
        <taxon>Anabantiformes</taxon>
        <taxon>Channoidei</taxon>
        <taxon>Channidae</taxon>
        <taxon>Channa</taxon>
    </lineage>
</organism>
<keyword evidence="8" id="KW-0851">Voltage-gated channel</keyword>
<evidence type="ECO:0000256" key="15">
    <source>
        <dbReference type="ARBA" id="ARBA00023303"/>
    </source>
</evidence>
<keyword evidence="5" id="KW-0633">Potassium transport</keyword>
<evidence type="ECO:0000256" key="5">
    <source>
        <dbReference type="ARBA" id="ARBA00022538"/>
    </source>
</evidence>
<feature type="transmembrane region" description="Helical" evidence="16">
    <location>
        <begin position="518"/>
        <end position="540"/>
    </location>
</feature>
<evidence type="ECO:0000256" key="8">
    <source>
        <dbReference type="ARBA" id="ARBA00022882"/>
    </source>
</evidence>
<feature type="transmembrane region" description="Helical" evidence="16">
    <location>
        <begin position="152"/>
        <end position="173"/>
    </location>
</feature>
<dbReference type="InterPro" id="IPR028325">
    <property type="entry name" value="VG_K_chnl"/>
</dbReference>
<dbReference type="PANTHER" id="PTHR11537">
    <property type="entry name" value="VOLTAGE-GATED POTASSIUM CHANNEL"/>
    <property type="match status" value="1"/>
</dbReference>
<evidence type="ECO:0000256" key="11">
    <source>
        <dbReference type="ARBA" id="ARBA00023065"/>
    </source>
</evidence>
<feature type="domain" description="Potassium channel tetramerisation-type BTB" evidence="18">
    <location>
        <begin position="9"/>
        <end position="107"/>
    </location>
</feature>
<keyword evidence="10 16" id="KW-1133">Transmembrane helix</keyword>
<dbReference type="Pfam" id="PF00335">
    <property type="entry name" value="Tetraspanin"/>
    <property type="match status" value="1"/>
</dbReference>
<name>A0AA88S9V8_CHASR</name>
<dbReference type="FunFam" id="1.20.120.350:FF:000048">
    <property type="entry name" value="Potassium voltage-gated channel modifier subfamily G member 3"/>
    <property type="match status" value="1"/>
</dbReference>
<dbReference type="SUPFAM" id="SSF54695">
    <property type="entry name" value="POZ domain"/>
    <property type="match status" value="1"/>
</dbReference>
<gene>
    <name evidence="19" type="ORF">Q5P01_021929</name>
</gene>
<evidence type="ECO:0000256" key="1">
    <source>
        <dbReference type="ARBA" id="ARBA00004651"/>
    </source>
</evidence>
<keyword evidence="15" id="KW-0407">Ion channel</keyword>
<dbReference type="PRINTS" id="PR01491">
    <property type="entry name" value="KVCHANNEL"/>
</dbReference>
<evidence type="ECO:0000256" key="14">
    <source>
        <dbReference type="ARBA" id="ARBA00023180"/>
    </source>
</evidence>
<dbReference type="FunFam" id="1.10.287.70:FF:000005">
    <property type="entry name" value="potassium voltage-gated channel subfamily G member 1"/>
    <property type="match status" value="1"/>
</dbReference>
<protein>
    <recommendedName>
        <fullName evidence="21">Tetraspanin</fullName>
    </recommendedName>
</protein>
<dbReference type="InterPro" id="IPR018499">
    <property type="entry name" value="Tetraspanin/Peripherin"/>
</dbReference>
<dbReference type="SUPFAM" id="SSF48652">
    <property type="entry name" value="Tetraspanin"/>
    <property type="match status" value="1"/>
</dbReference>
<feature type="transmembrane region" description="Helical" evidence="16">
    <location>
        <begin position="486"/>
        <end position="506"/>
    </location>
</feature>
<dbReference type="Gene3D" id="1.10.287.70">
    <property type="match status" value="1"/>
</dbReference>
<keyword evidence="9" id="KW-0630">Potassium</keyword>
<comment type="caution">
    <text evidence="19">The sequence shown here is derived from an EMBL/GenBank/DDBJ whole genome shotgun (WGS) entry which is preliminary data.</text>
</comment>
<dbReference type="InterPro" id="IPR003971">
    <property type="entry name" value="K_chnl_volt-dep_Kv5/Kv9"/>
</dbReference>
<evidence type="ECO:0008006" key="21">
    <source>
        <dbReference type="Google" id="ProtNLM"/>
    </source>
</evidence>
<dbReference type="InterPro" id="IPR018503">
    <property type="entry name" value="Tetraspanin_CS"/>
</dbReference>
<evidence type="ECO:0000256" key="3">
    <source>
        <dbReference type="ARBA" id="ARBA00022448"/>
    </source>
</evidence>
<dbReference type="AlphaFoldDB" id="A0AA88S9V8"/>
<accession>A0AA88S9V8</accession>
<keyword evidence="12 16" id="KW-0472">Membrane</keyword>
<feature type="transmembrane region" description="Helical" evidence="16">
    <location>
        <begin position="658"/>
        <end position="679"/>
    </location>
</feature>
<dbReference type="Pfam" id="PF00520">
    <property type="entry name" value="Ion_trans"/>
    <property type="match status" value="1"/>
</dbReference>
<dbReference type="InterPro" id="IPR008952">
    <property type="entry name" value="Tetraspanin_EC2_sf"/>
</dbReference>
<feature type="transmembrane region" description="Helical" evidence="16">
    <location>
        <begin position="193"/>
        <end position="212"/>
    </location>
</feature>
<evidence type="ECO:0000313" key="20">
    <source>
        <dbReference type="Proteomes" id="UP001187415"/>
    </source>
</evidence>
<dbReference type="FunFam" id="1.10.1450.10:FF:000001">
    <property type="entry name" value="Tetraspanin"/>
    <property type="match status" value="1"/>
</dbReference>
<dbReference type="SUPFAM" id="SSF81324">
    <property type="entry name" value="Voltage-gated potassium channels"/>
    <property type="match status" value="1"/>
</dbReference>
<keyword evidence="4" id="KW-1003">Cell membrane</keyword>
<evidence type="ECO:0000313" key="19">
    <source>
        <dbReference type="EMBL" id="KAK2824754.1"/>
    </source>
</evidence>
<dbReference type="PRINTS" id="PR00169">
    <property type="entry name" value="KCHANNEL"/>
</dbReference>
<keyword evidence="13" id="KW-1015">Disulfide bond</keyword>
<dbReference type="CDD" id="cd03159">
    <property type="entry name" value="TM4SF9_like_LEL"/>
    <property type="match status" value="1"/>
</dbReference>
<evidence type="ECO:0000256" key="13">
    <source>
        <dbReference type="ARBA" id="ARBA00023157"/>
    </source>
</evidence>
<feature type="domain" description="Ion transport" evidence="17">
    <location>
        <begin position="157"/>
        <end position="388"/>
    </location>
</feature>
<evidence type="ECO:0000256" key="12">
    <source>
        <dbReference type="ARBA" id="ARBA00023136"/>
    </source>
</evidence>
<comment type="subcellular location">
    <subcellularLocation>
        <location evidence="1">Cell membrane</location>
        <topology evidence="1">Multi-pass membrane protein</topology>
    </subcellularLocation>
</comment>
<dbReference type="Pfam" id="PF02214">
    <property type="entry name" value="BTB_2"/>
    <property type="match status" value="1"/>
</dbReference>
<dbReference type="GO" id="GO:0008076">
    <property type="term" value="C:voltage-gated potassium channel complex"/>
    <property type="evidence" value="ECO:0007669"/>
    <property type="project" value="InterPro"/>
</dbReference>
<feature type="transmembrane region" description="Helical" evidence="16">
    <location>
        <begin position="358"/>
        <end position="382"/>
    </location>
</feature>
<dbReference type="GO" id="GO:0051260">
    <property type="term" value="P:protein homooligomerization"/>
    <property type="evidence" value="ECO:0007669"/>
    <property type="project" value="InterPro"/>
</dbReference>
<dbReference type="InterPro" id="IPR027359">
    <property type="entry name" value="Volt_channel_dom_sf"/>
</dbReference>
<reference evidence="19" key="1">
    <citation type="submission" date="2023-07" db="EMBL/GenBank/DDBJ databases">
        <title>Chromosome-level Genome Assembly of Striped Snakehead (Channa striata).</title>
        <authorList>
            <person name="Liu H."/>
        </authorList>
    </citation>
    <scope>NUCLEOTIDE SEQUENCE</scope>
    <source>
        <strain evidence="19">Gz</strain>
        <tissue evidence="19">Muscle</tissue>
    </source>
</reference>
<evidence type="ECO:0000256" key="6">
    <source>
        <dbReference type="ARBA" id="ARBA00022692"/>
    </source>
</evidence>
<comment type="similarity">
    <text evidence="2">Belongs to the tetraspanin (TM4SF) family.</text>
</comment>
<keyword evidence="3" id="KW-0813">Transport</keyword>
<proteinExistence type="inferred from homology"/>
<dbReference type="Proteomes" id="UP001187415">
    <property type="component" value="Unassembled WGS sequence"/>
</dbReference>
<dbReference type="Gene3D" id="1.20.120.350">
    <property type="entry name" value="Voltage-gated potassium channels. Chain C"/>
    <property type="match status" value="1"/>
</dbReference>
<dbReference type="Gene3D" id="3.30.710.10">
    <property type="entry name" value="Potassium Channel Kv1.1, Chain A"/>
    <property type="match status" value="1"/>
</dbReference>
<dbReference type="EMBL" id="JAUPFM010000017">
    <property type="protein sequence ID" value="KAK2824754.1"/>
    <property type="molecule type" value="Genomic_DNA"/>
</dbReference>
<dbReference type="InterPro" id="IPR003968">
    <property type="entry name" value="K_chnl_volt-dep_Kv"/>
</dbReference>
<evidence type="ECO:0000256" key="7">
    <source>
        <dbReference type="ARBA" id="ARBA00022826"/>
    </source>
</evidence>
<keyword evidence="11" id="KW-0406">Ion transport</keyword>
<dbReference type="GO" id="GO:0005251">
    <property type="term" value="F:delayed rectifier potassium channel activity"/>
    <property type="evidence" value="ECO:0007669"/>
    <property type="project" value="TreeGrafter"/>
</dbReference>
<keyword evidence="7" id="KW-0631">Potassium channel</keyword>
<evidence type="ECO:0000256" key="2">
    <source>
        <dbReference type="ARBA" id="ARBA00006840"/>
    </source>
</evidence>
<feature type="transmembrane region" description="Helical" evidence="16">
    <location>
        <begin position="293"/>
        <end position="314"/>
    </location>
</feature>
<dbReference type="InterPro" id="IPR005821">
    <property type="entry name" value="Ion_trans_dom"/>
</dbReference>
<dbReference type="Gene3D" id="1.10.1450.10">
    <property type="entry name" value="Tetraspanin"/>
    <property type="match status" value="1"/>
</dbReference>
<evidence type="ECO:0000259" key="17">
    <source>
        <dbReference type="Pfam" id="PF00520"/>
    </source>
</evidence>
<evidence type="ECO:0000256" key="4">
    <source>
        <dbReference type="ARBA" id="ARBA00022475"/>
    </source>
</evidence>